<dbReference type="FunFam" id="2.10.25.10:FF:000122">
    <property type="entry name" value="Protein crumbs homolog 2"/>
    <property type="match status" value="1"/>
</dbReference>
<evidence type="ECO:0000256" key="1">
    <source>
        <dbReference type="ARBA" id="ARBA00004479"/>
    </source>
</evidence>
<dbReference type="GO" id="GO:0046331">
    <property type="term" value="P:lateral inhibition"/>
    <property type="evidence" value="ECO:0007669"/>
    <property type="project" value="UniProtKB-ARBA"/>
</dbReference>
<dbReference type="Pfam" id="PF07657">
    <property type="entry name" value="MNNL"/>
    <property type="match status" value="1"/>
</dbReference>
<evidence type="ECO:0000256" key="5">
    <source>
        <dbReference type="ARBA" id="ARBA00022729"/>
    </source>
</evidence>
<dbReference type="InterPro" id="IPR051830">
    <property type="entry name" value="NOTCH_homolog"/>
</dbReference>
<dbReference type="Pfam" id="PF00008">
    <property type="entry name" value="EGF"/>
    <property type="match status" value="6"/>
</dbReference>
<evidence type="ECO:0000259" key="18">
    <source>
        <dbReference type="PROSITE" id="PS51051"/>
    </source>
</evidence>
<feature type="compositionally biased region" description="Low complexity" evidence="14">
    <location>
        <begin position="795"/>
        <end position="807"/>
    </location>
</feature>
<dbReference type="GO" id="GO:0000902">
    <property type="term" value="P:cell morphogenesis"/>
    <property type="evidence" value="ECO:0007669"/>
    <property type="project" value="UniProtKB-ARBA"/>
</dbReference>
<dbReference type="PANTHER" id="PTHR24033:SF151">
    <property type="entry name" value="NOTCH 2"/>
    <property type="match status" value="1"/>
</dbReference>
<dbReference type="GO" id="GO:0007219">
    <property type="term" value="P:Notch signaling pathway"/>
    <property type="evidence" value="ECO:0007669"/>
    <property type="project" value="InterPro"/>
</dbReference>
<keyword evidence="3 11" id="KW-0245">EGF-like domain</keyword>
<feature type="transmembrane region" description="Helical" evidence="15">
    <location>
        <begin position="655"/>
        <end position="675"/>
    </location>
</feature>
<evidence type="ECO:0000256" key="14">
    <source>
        <dbReference type="SAM" id="MobiDB-lite"/>
    </source>
</evidence>
<dbReference type="GO" id="GO:0003008">
    <property type="term" value="P:system process"/>
    <property type="evidence" value="ECO:0007669"/>
    <property type="project" value="UniProtKB-ARBA"/>
</dbReference>
<feature type="domain" description="EGF-like" evidence="17">
    <location>
        <begin position="331"/>
        <end position="367"/>
    </location>
</feature>
<comment type="subcellular location">
    <subcellularLocation>
        <location evidence="1 13">Membrane</location>
        <topology evidence="1 13">Single-pass type I membrane protein</topology>
    </subcellularLocation>
</comment>
<evidence type="ECO:0000259" key="17">
    <source>
        <dbReference type="PROSITE" id="PS50026"/>
    </source>
</evidence>
<feature type="domain" description="EGF-like" evidence="17">
    <location>
        <begin position="445"/>
        <end position="481"/>
    </location>
</feature>
<evidence type="ECO:0000256" key="4">
    <source>
        <dbReference type="ARBA" id="ARBA00022692"/>
    </source>
</evidence>
<dbReference type="FunFam" id="2.10.25.10:FF:000064">
    <property type="entry name" value="Delta-like protein"/>
    <property type="match status" value="1"/>
</dbReference>
<dbReference type="FunFam" id="2.10.25.10:FF:000230">
    <property type="entry name" value="Delta-like protein"/>
    <property type="match status" value="2"/>
</dbReference>
<feature type="disulfide bond" evidence="12">
    <location>
        <begin position="195"/>
        <end position="207"/>
    </location>
</feature>
<feature type="domain" description="EGF-like" evidence="17">
    <location>
        <begin position="369"/>
        <end position="405"/>
    </location>
</feature>
<feature type="non-terminal residue" evidence="19">
    <location>
        <position position="838"/>
    </location>
</feature>
<dbReference type="GO" id="GO:0035239">
    <property type="term" value="P:tube morphogenesis"/>
    <property type="evidence" value="ECO:0007669"/>
    <property type="project" value="UniProtKB-ARBA"/>
</dbReference>
<evidence type="ECO:0000256" key="9">
    <source>
        <dbReference type="ARBA" id="ARBA00023157"/>
    </source>
</evidence>
<dbReference type="Pfam" id="PF21700">
    <property type="entry name" value="EGF_DL_JAG"/>
    <property type="match status" value="1"/>
</dbReference>
<comment type="caution">
    <text evidence="11">Lacks conserved residue(s) required for the propagation of feature annotation.</text>
</comment>
<dbReference type="SMART" id="SM00179">
    <property type="entry name" value="EGF_CA"/>
    <property type="match status" value="7"/>
</dbReference>
<protein>
    <recommendedName>
        <fullName evidence="13">Delta-like protein</fullName>
    </recommendedName>
</protein>
<keyword evidence="9 11" id="KW-1015">Disulfide bond</keyword>
<gene>
    <name evidence="19" type="ORF">X975_02505</name>
</gene>
<dbReference type="SUPFAM" id="SSF57184">
    <property type="entry name" value="Growth factor receptor domain"/>
    <property type="match status" value="2"/>
</dbReference>
<evidence type="ECO:0000256" key="13">
    <source>
        <dbReference type="RuleBase" id="RU280815"/>
    </source>
</evidence>
<dbReference type="InterPro" id="IPR018097">
    <property type="entry name" value="EGF_Ca-bd_CS"/>
</dbReference>
<evidence type="ECO:0000313" key="20">
    <source>
        <dbReference type="Proteomes" id="UP000054359"/>
    </source>
</evidence>
<keyword evidence="7 13" id="KW-1133">Transmembrane helix</keyword>
<dbReference type="PROSITE" id="PS01187">
    <property type="entry name" value="EGF_CA"/>
    <property type="match status" value="2"/>
</dbReference>
<dbReference type="Gene3D" id="2.60.40.3510">
    <property type="match status" value="1"/>
</dbReference>
<evidence type="ECO:0000256" key="15">
    <source>
        <dbReference type="SAM" id="Phobius"/>
    </source>
</evidence>
<feature type="disulfide bond" evidence="11">
    <location>
        <begin position="319"/>
        <end position="328"/>
    </location>
</feature>
<accession>A0A087TDV5</accession>
<dbReference type="InterPro" id="IPR000152">
    <property type="entry name" value="EGF-type_Asp/Asn_hydroxyl_site"/>
</dbReference>
<dbReference type="Pfam" id="PF12661">
    <property type="entry name" value="hEGF"/>
    <property type="match status" value="1"/>
</dbReference>
<dbReference type="SMART" id="SM00181">
    <property type="entry name" value="EGF"/>
    <property type="match status" value="9"/>
</dbReference>
<name>A0A087TDV5_STEMI</name>
<dbReference type="FunFam" id="2.10.25.140:FF:000001">
    <property type="entry name" value="Delta-like protein"/>
    <property type="match status" value="1"/>
</dbReference>
<evidence type="ECO:0000256" key="7">
    <source>
        <dbReference type="ARBA" id="ARBA00022989"/>
    </source>
</evidence>
<feature type="disulfide bond" evidence="11">
    <location>
        <begin position="509"/>
        <end position="518"/>
    </location>
</feature>
<dbReference type="GO" id="GO:0030718">
    <property type="term" value="P:germ-line stem cell population maintenance"/>
    <property type="evidence" value="ECO:0007669"/>
    <property type="project" value="UniProtKB-ARBA"/>
</dbReference>
<feature type="domain" description="EGF-like" evidence="17">
    <location>
        <begin position="483"/>
        <end position="519"/>
    </location>
</feature>
<dbReference type="PRINTS" id="PR00010">
    <property type="entry name" value="EGFBLOOD"/>
</dbReference>
<keyword evidence="5 13" id="KW-0732">Signal</keyword>
<evidence type="ECO:0000313" key="19">
    <source>
        <dbReference type="EMBL" id="KFM63294.1"/>
    </source>
</evidence>
<feature type="region of interest" description="Disordered" evidence="14">
    <location>
        <begin position="782"/>
        <end position="808"/>
    </location>
</feature>
<feature type="domain" description="EGF-like" evidence="17">
    <location>
        <begin position="225"/>
        <end position="258"/>
    </location>
</feature>
<organism evidence="19 20">
    <name type="scientific">Stegodyphus mimosarum</name>
    <name type="common">African social velvet spider</name>
    <dbReference type="NCBI Taxonomy" id="407821"/>
    <lineage>
        <taxon>Eukaryota</taxon>
        <taxon>Metazoa</taxon>
        <taxon>Ecdysozoa</taxon>
        <taxon>Arthropoda</taxon>
        <taxon>Chelicerata</taxon>
        <taxon>Arachnida</taxon>
        <taxon>Araneae</taxon>
        <taxon>Araneomorphae</taxon>
        <taxon>Entelegynae</taxon>
        <taxon>Eresoidea</taxon>
        <taxon>Eresidae</taxon>
        <taxon>Stegodyphus</taxon>
    </lineage>
</organism>
<feature type="disulfide bond" evidence="11">
    <location>
        <begin position="357"/>
        <end position="366"/>
    </location>
</feature>
<dbReference type="GO" id="GO:0009986">
    <property type="term" value="C:cell surface"/>
    <property type="evidence" value="ECO:0007669"/>
    <property type="project" value="UniProtKB-ARBA"/>
</dbReference>
<dbReference type="Gene3D" id="2.10.25.140">
    <property type="match status" value="1"/>
</dbReference>
<feature type="domain" description="EGF-like" evidence="17">
    <location>
        <begin position="291"/>
        <end position="329"/>
    </location>
</feature>
<dbReference type="Pfam" id="PF01414">
    <property type="entry name" value="DSL"/>
    <property type="match status" value="1"/>
</dbReference>
<keyword evidence="6 13" id="KW-0677">Repeat</keyword>
<reference evidence="19 20" key="1">
    <citation type="submission" date="2013-11" db="EMBL/GenBank/DDBJ databases">
        <title>Genome sequencing of Stegodyphus mimosarum.</title>
        <authorList>
            <person name="Bechsgaard J."/>
        </authorList>
    </citation>
    <scope>NUCLEOTIDE SEQUENCE [LARGE SCALE GENOMIC DNA]</scope>
</reference>
<dbReference type="OMA" id="HYTCSET"/>
<feature type="disulfide bond" evidence="11">
    <location>
        <begin position="547"/>
        <end position="556"/>
    </location>
</feature>
<evidence type="ECO:0000256" key="3">
    <source>
        <dbReference type="ARBA" id="ARBA00022536"/>
    </source>
</evidence>
<dbReference type="PANTHER" id="PTHR24033">
    <property type="entry name" value="EGF-LIKE DOMAIN-CONTAINING PROTEIN"/>
    <property type="match status" value="1"/>
</dbReference>
<evidence type="ECO:0000256" key="16">
    <source>
        <dbReference type="SAM" id="SignalP"/>
    </source>
</evidence>
<evidence type="ECO:0000256" key="10">
    <source>
        <dbReference type="ARBA" id="ARBA00023180"/>
    </source>
</evidence>
<dbReference type="FunFam" id="2.10.25.10:FF:000066">
    <property type="entry name" value="FAT atypical cadherin 4"/>
    <property type="match status" value="1"/>
</dbReference>
<feature type="domain" description="EGF-like" evidence="17">
    <location>
        <begin position="407"/>
        <end position="443"/>
    </location>
</feature>
<feature type="disulfide bond" evidence="11">
    <location>
        <begin position="395"/>
        <end position="404"/>
    </location>
</feature>
<dbReference type="GO" id="GO:0016330">
    <property type="term" value="P:second mitotic wave involved in compound eye morphogenesis"/>
    <property type="evidence" value="ECO:0007669"/>
    <property type="project" value="UniProtKB-ARBA"/>
</dbReference>
<sequence>MSLLEILTFLLVLHLSATQVHCSGMFELRLDTFVNEFGRDADGTCCRGVRSPSGMCSGTCRTRFRVCLKHYQTTIDPNPPCTYGEVLTPVLGNNSVRLEPVNDLQTGFANPIVFSFDFSWVGTFSLIVEAWHESEPNSSPGVGRKLITRLATQRWLDVSQYWTQDMHKTNHTQFSYAIRVRCMDNYYGESCEKLCRPRNDKFGHYTCSPTGDKVCLRGWSGEYCSTAVCVSGCHKEHGYCDQPDECKCRLGWEGPHCDQCTLYPGCLHGSCNQPWQCNCDEGWGGLFCNQDLNYCTNHKPCKHGGTCTNTGQGSYTCTCAEGYTGTNCEEEVDDCVHQPCLNGGTCRSAGKNYTCECSLGFFGRHCETAASTCTENPCHNGGTCVDGPSGYLCVCPEAFDGLQCDRQKDICEPSPCKNGGSCVHKQDWYSCVCPTGFTGDNCESDIDDCVNSPCQNGGSCIDEINSFRCACVPGFMGAMCQSNVNDCLTKPCSNGGTCHDLVNDYRCDCTAGFTGKDCSVNIDECLSAPCFNGGKCEDLVNEFVCHCKDGFHGKQCETPDGILDTPVVVVGVPKGNGLISSRIDGGVLTTTTRRRDYHGTELVIDADDDPDKTNRGDGGNNGLAINPTALLELAHQVSEEEEGVMKGDSSDSSSVVLIVAVVLMLLLVICGVLGWHCRKRYREKREQRELDAEACRQNEQNSVMNNKCLDNQIINTLSLSGHPHKSLKMTNEGQDSSLYQKVGEDPLQRTKSTKLLNTDCTCSTRTSKMLETTDLEHECAPRTLDRRDSLPTQHLPSSKSESSLYPSLERESCSRNSVYVIDDHYPQPCPEDLLATEV</sequence>
<evidence type="ECO:0000256" key="6">
    <source>
        <dbReference type="ARBA" id="ARBA00022737"/>
    </source>
</evidence>
<dbReference type="PROSITE" id="PS51051">
    <property type="entry name" value="DSL"/>
    <property type="match status" value="1"/>
</dbReference>
<proteinExistence type="predicted"/>
<keyword evidence="2 13" id="KW-0217">Developmental protein</keyword>
<feature type="disulfide bond" evidence="11">
    <location>
        <begin position="248"/>
        <end position="257"/>
    </location>
</feature>
<dbReference type="PROSITE" id="PS50026">
    <property type="entry name" value="EGF_3"/>
    <property type="match status" value="8"/>
</dbReference>
<dbReference type="GO" id="GO:0005886">
    <property type="term" value="C:plasma membrane"/>
    <property type="evidence" value="ECO:0007669"/>
    <property type="project" value="UniProtKB-ARBA"/>
</dbReference>
<comment type="function">
    <text evidence="13">Putative Notch ligand involved in the mediation of Notch signaling.</text>
</comment>
<dbReference type="Proteomes" id="UP000054359">
    <property type="component" value="Unassembled WGS sequence"/>
</dbReference>
<dbReference type="InterPro" id="IPR013032">
    <property type="entry name" value="EGF-like_CS"/>
</dbReference>
<dbReference type="GO" id="GO:0042063">
    <property type="term" value="P:gliogenesis"/>
    <property type="evidence" value="ECO:0007669"/>
    <property type="project" value="UniProtKB-ARBA"/>
</dbReference>
<dbReference type="AlphaFoldDB" id="A0A087TDV5"/>
<dbReference type="GO" id="GO:0030855">
    <property type="term" value="P:epithelial cell differentiation"/>
    <property type="evidence" value="ECO:0007669"/>
    <property type="project" value="UniProtKB-ARBA"/>
</dbReference>
<dbReference type="EMBL" id="KK114777">
    <property type="protein sequence ID" value="KFM63294.1"/>
    <property type="molecule type" value="Genomic_DNA"/>
</dbReference>
<dbReference type="OrthoDB" id="283575at2759"/>
<dbReference type="InterPro" id="IPR001881">
    <property type="entry name" value="EGF-like_Ca-bd_dom"/>
</dbReference>
<evidence type="ECO:0000256" key="11">
    <source>
        <dbReference type="PROSITE-ProRule" id="PRU00076"/>
    </source>
</evidence>
<keyword evidence="20" id="KW-1185">Reference proteome</keyword>
<dbReference type="Gene3D" id="2.10.25.10">
    <property type="entry name" value="Laminin"/>
    <property type="match status" value="8"/>
</dbReference>
<dbReference type="FunFam" id="2.10.25.10:FF:000255">
    <property type="entry name" value="Sushi, nidogen and EGF-like domains 1"/>
    <property type="match status" value="1"/>
</dbReference>
<evidence type="ECO:0000256" key="12">
    <source>
        <dbReference type="PROSITE-ProRule" id="PRU00377"/>
    </source>
</evidence>
<feature type="disulfide bond" evidence="12">
    <location>
        <begin position="215"/>
        <end position="224"/>
    </location>
</feature>
<feature type="disulfide bond" evidence="11">
    <location>
        <begin position="471"/>
        <end position="480"/>
    </location>
</feature>
<evidence type="ECO:0000256" key="2">
    <source>
        <dbReference type="ARBA" id="ARBA00022473"/>
    </source>
</evidence>
<dbReference type="GO" id="GO:0048666">
    <property type="term" value="P:neuron development"/>
    <property type="evidence" value="ECO:0007669"/>
    <property type="project" value="UniProtKB-ARBA"/>
</dbReference>
<dbReference type="InterPro" id="IPR011651">
    <property type="entry name" value="Notch_ligand_N"/>
</dbReference>
<dbReference type="InterPro" id="IPR000742">
    <property type="entry name" value="EGF"/>
</dbReference>
<feature type="chain" id="PRO_5001829547" description="Delta-like protein" evidence="16">
    <location>
        <begin position="23"/>
        <end position="838"/>
    </location>
</feature>
<keyword evidence="8 13" id="KW-0472">Membrane</keyword>
<dbReference type="SMART" id="SM00051">
    <property type="entry name" value="DSL"/>
    <property type="match status" value="1"/>
</dbReference>
<keyword evidence="4 13" id="KW-0812">Transmembrane</keyword>
<feature type="disulfide bond" evidence="12">
    <location>
        <begin position="182"/>
        <end position="191"/>
    </location>
</feature>
<dbReference type="GO" id="GO:0048018">
    <property type="term" value="F:receptor ligand activity"/>
    <property type="evidence" value="ECO:0007669"/>
    <property type="project" value="UniProtKB-ARBA"/>
</dbReference>
<dbReference type="STRING" id="407821.A0A087TDV5"/>
<dbReference type="PROSITE" id="PS00010">
    <property type="entry name" value="ASX_HYDROXYL"/>
    <property type="match status" value="4"/>
</dbReference>
<dbReference type="PROSITE" id="PS00022">
    <property type="entry name" value="EGF_1"/>
    <property type="match status" value="8"/>
</dbReference>
<dbReference type="FunFam" id="2.10.25.10:FF:000004">
    <property type="entry name" value="Neurogenic locus notch 1"/>
    <property type="match status" value="1"/>
</dbReference>
<dbReference type="GO" id="GO:0005509">
    <property type="term" value="F:calcium ion binding"/>
    <property type="evidence" value="ECO:0007669"/>
    <property type="project" value="InterPro"/>
</dbReference>
<dbReference type="CDD" id="cd00054">
    <property type="entry name" value="EGF_CA"/>
    <property type="match status" value="7"/>
</dbReference>
<dbReference type="PROSITE" id="PS01186">
    <property type="entry name" value="EGF_2"/>
    <property type="match status" value="7"/>
</dbReference>
<dbReference type="SUPFAM" id="SSF57196">
    <property type="entry name" value="EGF/Laminin"/>
    <property type="match status" value="1"/>
</dbReference>
<feature type="domain" description="DSL" evidence="18">
    <location>
        <begin position="180"/>
        <end position="224"/>
    </location>
</feature>
<feature type="domain" description="EGF-like" evidence="17">
    <location>
        <begin position="521"/>
        <end position="557"/>
    </location>
</feature>
<dbReference type="InterPro" id="IPR001774">
    <property type="entry name" value="DSL"/>
</dbReference>
<dbReference type="FunFam" id="2.10.25.10:FF:000018">
    <property type="entry name" value="Delta-like 1"/>
    <property type="match status" value="1"/>
</dbReference>
<feature type="signal peptide" evidence="16">
    <location>
        <begin position="1"/>
        <end position="22"/>
    </location>
</feature>
<evidence type="ECO:0000256" key="8">
    <source>
        <dbReference type="ARBA" id="ARBA00023136"/>
    </source>
</evidence>
<dbReference type="InterPro" id="IPR009030">
    <property type="entry name" value="Growth_fac_rcpt_cys_sf"/>
</dbReference>
<feature type="disulfide bond" evidence="11">
    <location>
        <begin position="433"/>
        <end position="442"/>
    </location>
</feature>
<dbReference type="GO" id="GO:0045179">
    <property type="term" value="C:apical cortex"/>
    <property type="evidence" value="ECO:0007669"/>
    <property type="project" value="UniProtKB-ARBA"/>
</dbReference>
<keyword evidence="10" id="KW-0325">Glycoprotein</keyword>
<dbReference type="GO" id="GO:0051240">
    <property type="term" value="P:positive regulation of multicellular organismal process"/>
    <property type="evidence" value="ECO:0007669"/>
    <property type="project" value="UniProtKB-ARBA"/>
</dbReference>
<dbReference type="GO" id="GO:0043208">
    <property type="term" value="F:glycosphingolipid binding"/>
    <property type="evidence" value="ECO:0007669"/>
    <property type="project" value="UniProtKB-ARBA"/>
</dbReference>